<keyword evidence="5" id="KW-0812">Transmembrane</keyword>
<evidence type="ECO:0000256" key="8">
    <source>
        <dbReference type="ARBA" id="ARBA00023065"/>
    </source>
</evidence>
<comment type="similarity">
    <text evidence="10">Belongs to the TrkH potassium transport family.</text>
</comment>
<comment type="function">
    <text evidence="10">Low-affinity potassium transport system. Interacts with Trk system potassium uptake protein TrkA.</text>
</comment>
<keyword evidence="2 10" id="KW-0813">Transport</keyword>
<dbReference type="PIRSF" id="PIRSF006247">
    <property type="entry name" value="TrkH"/>
    <property type="match status" value="1"/>
</dbReference>
<dbReference type="GO" id="GO:0015379">
    <property type="term" value="F:potassium:chloride symporter activity"/>
    <property type="evidence" value="ECO:0007669"/>
    <property type="project" value="InterPro"/>
</dbReference>
<evidence type="ECO:0000313" key="11">
    <source>
        <dbReference type="EMBL" id="KFI27096.1"/>
    </source>
</evidence>
<protein>
    <recommendedName>
        <fullName evidence="10">Trk system potassium uptake protein</fullName>
    </recommendedName>
</protein>
<keyword evidence="6 10" id="KW-0630">Potassium</keyword>
<gene>
    <name evidence="11" type="ORF">CN97_01565</name>
</gene>
<keyword evidence="8 10" id="KW-0406">Ion transport</keyword>
<proteinExistence type="inferred from homology"/>
<organism evidence="11 12">
    <name type="scientific">Haematobacter massiliensis</name>
    <dbReference type="NCBI Taxonomy" id="195105"/>
    <lineage>
        <taxon>Bacteria</taxon>
        <taxon>Pseudomonadati</taxon>
        <taxon>Pseudomonadota</taxon>
        <taxon>Alphaproteobacteria</taxon>
        <taxon>Rhodobacterales</taxon>
        <taxon>Paracoccaceae</taxon>
        <taxon>Haematobacter</taxon>
    </lineage>
</organism>
<evidence type="ECO:0000313" key="12">
    <source>
        <dbReference type="Proteomes" id="UP000028826"/>
    </source>
</evidence>
<evidence type="ECO:0000256" key="10">
    <source>
        <dbReference type="PIRNR" id="PIRNR006247"/>
    </source>
</evidence>
<keyword evidence="7" id="KW-1133">Transmembrane helix</keyword>
<dbReference type="STRING" id="195105.CN97_01565"/>
<dbReference type="Pfam" id="PF02386">
    <property type="entry name" value="TrkH"/>
    <property type="match status" value="1"/>
</dbReference>
<evidence type="ECO:0000256" key="4">
    <source>
        <dbReference type="ARBA" id="ARBA00022538"/>
    </source>
</evidence>
<evidence type="ECO:0000256" key="7">
    <source>
        <dbReference type="ARBA" id="ARBA00022989"/>
    </source>
</evidence>
<comment type="subcellular location">
    <subcellularLocation>
        <location evidence="10">Cell inner membrane</location>
        <topology evidence="10">Multi-pass membrane protein</topology>
    </subcellularLocation>
    <subcellularLocation>
        <location evidence="1">Cell membrane</location>
        <topology evidence="1">Multi-pass membrane protein</topology>
    </subcellularLocation>
</comment>
<keyword evidence="3 10" id="KW-1003">Cell membrane</keyword>
<dbReference type="PANTHER" id="PTHR32024:SF3">
    <property type="entry name" value="TRK SYSTEM POTASSIUM UPTAKE PROTEIN"/>
    <property type="match status" value="1"/>
</dbReference>
<evidence type="ECO:0000256" key="2">
    <source>
        <dbReference type="ARBA" id="ARBA00022448"/>
    </source>
</evidence>
<evidence type="ECO:0000256" key="9">
    <source>
        <dbReference type="ARBA" id="ARBA00023136"/>
    </source>
</evidence>
<dbReference type="AlphaFoldDB" id="A0A086XYJ6"/>
<accession>A0A086XYJ6</accession>
<reference evidence="11 12" key="1">
    <citation type="submission" date="2014-03" db="EMBL/GenBank/DDBJ databases">
        <title>Genome of Haematobacter massiliensis CCUG 47968.</title>
        <authorList>
            <person name="Wang D."/>
            <person name="Wang G."/>
        </authorList>
    </citation>
    <scope>NUCLEOTIDE SEQUENCE [LARGE SCALE GENOMIC DNA]</scope>
    <source>
        <strain evidence="11 12">CCUG 47968</strain>
    </source>
</reference>
<dbReference type="PANTHER" id="PTHR32024">
    <property type="entry name" value="TRK SYSTEM POTASSIUM UPTAKE PROTEIN TRKG-RELATED"/>
    <property type="match status" value="1"/>
</dbReference>
<keyword evidence="10" id="KW-0997">Cell inner membrane</keyword>
<dbReference type="InterPro" id="IPR004772">
    <property type="entry name" value="TrkH"/>
</dbReference>
<dbReference type="GO" id="GO:0005886">
    <property type="term" value="C:plasma membrane"/>
    <property type="evidence" value="ECO:0007669"/>
    <property type="project" value="UniProtKB-SubCell"/>
</dbReference>
<evidence type="ECO:0000256" key="3">
    <source>
        <dbReference type="ARBA" id="ARBA00022475"/>
    </source>
</evidence>
<keyword evidence="9 10" id="KW-0472">Membrane</keyword>
<dbReference type="RefSeq" id="WP_035713259.1">
    <property type="nucleotide sequence ID" value="NZ_CAMIFG010000001.1"/>
</dbReference>
<comment type="caution">
    <text evidence="11">The sequence shown here is derived from an EMBL/GenBank/DDBJ whole genome shotgun (WGS) entry which is preliminary data.</text>
</comment>
<dbReference type="OrthoDB" id="9810952at2"/>
<evidence type="ECO:0000256" key="5">
    <source>
        <dbReference type="ARBA" id="ARBA00022692"/>
    </source>
</evidence>
<evidence type="ECO:0000256" key="1">
    <source>
        <dbReference type="ARBA" id="ARBA00004651"/>
    </source>
</evidence>
<sequence length="482" mass="52237">MLNVRPVGYIIGLLVAVMGLAMLAPLALEVALRTPHWRPFAESAIVTFLTGALVALACRGESRQGLTIRQSFLLTAGTWIVLPFFGALPLMIGAPHANITDAYFEAMSGFTTTGTTVFVGLDDLPRGTNLWRVMMNGMGGLGIVIVAMIFLPVMRVGGMQFFRSEGFDTLGKVLPRAIDIAGALLRLYIVLTVAFVVIFRMLGLSAYDATVMALSSVSTGGFSSYDDSFARFGPGPQWAAVVFMIIASTPFIRYIQLVRGDPTPLWRDVQVRAYLRWLFYAVMLVFLYRTLVSGAPVLQTLQESAFNVVSLFSGTGLTTADASSWGQFPLTVVILAGLVGGCTSSTGCSIKVFRFLILFQAIRSQILRINSPHAMHPVRLEGRVVDADVLNSVILFFTIFMLSLGVLTLGLSVCGLHFRTAMTAAWTAIANVGTVYGPEVEASGAVGGFPHSAKWLMTFGMLLGRLELIAVFVLLMPRFWRA</sequence>
<dbReference type="EMBL" id="JGYG01000012">
    <property type="protein sequence ID" value="KFI27096.1"/>
    <property type="molecule type" value="Genomic_DNA"/>
</dbReference>
<name>A0A086XYJ6_9RHOB</name>
<dbReference type="eggNOG" id="COG0168">
    <property type="taxonomic scope" value="Bacteria"/>
</dbReference>
<evidence type="ECO:0000256" key="6">
    <source>
        <dbReference type="ARBA" id="ARBA00022958"/>
    </source>
</evidence>
<keyword evidence="12" id="KW-1185">Reference proteome</keyword>
<dbReference type="Proteomes" id="UP000028826">
    <property type="component" value="Unassembled WGS sequence"/>
</dbReference>
<dbReference type="InterPro" id="IPR003445">
    <property type="entry name" value="Cat_transpt"/>
</dbReference>
<keyword evidence="4 10" id="KW-0633">Potassium transport</keyword>